<evidence type="ECO:0000313" key="3">
    <source>
        <dbReference type="EMBL" id="QCR09295.1"/>
    </source>
</evidence>
<dbReference type="InterPro" id="IPR010987">
    <property type="entry name" value="Glutathione-S-Trfase_C-like"/>
</dbReference>
<dbReference type="SFLD" id="SFLDG00358">
    <property type="entry name" value="Main_(cytGST)"/>
    <property type="match status" value="1"/>
</dbReference>
<feature type="domain" description="GST C-terminal" evidence="2">
    <location>
        <begin position="89"/>
        <end position="214"/>
    </location>
</feature>
<dbReference type="Pfam" id="PF02798">
    <property type="entry name" value="GST_N"/>
    <property type="match status" value="1"/>
</dbReference>
<dbReference type="PANTHER" id="PTHR44051">
    <property type="entry name" value="GLUTATHIONE S-TRANSFERASE-RELATED"/>
    <property type="match status" value="1"/>
</dbReference>
<proteinExistence type="predicted"/>
<name>A0A4P8QYD7_9GAMM</name>
<dbReference type="SUPFAM" id="SSF47616">
    <property type="entry name" value="GST C-terminal domain-like"/>
    <property type="match status" value="1"/>
</dbReference>
<dbReference type="InterPro" id="IPR040079">
    <property type="entry name" value="Glutathione_S-Trfase"/>
</dbReference>
<evidence type="ECO:0000259" key="2">
    <source>
        <dbReference type="PROSITE" id="PS50405"/>
    </source>
</evidence>
<dbReference type="CDD" id="cd03057">
    <property type="entry name" value="GST_N_Beta"/>
    <property type="match status" value="1"/>
</dbReference>
<protein>
    <recommendedName>
        <fullName evidence="5">Glutathione S-transferase</fullName>
    </recommendedName>
</protein>
<dbReference type="Proteomes" id="UP000299580">
    <property type="component" value="Chromosome"/>
</dbReference>
<sequence length="214" mass="24726">MLRFYYAPGTISLAPHIILNELNLRFEPVRVEVADNRLKNYKTPDFIKINPAGLVPVLIIDGSTLTESLAIMLHLVWREKNNTLLPKSGTWDEARAMEWLAWLATSAHRTIGAYFRPEHLADDEQTQQRLRKYARKHMKELASYIERRIAHDGKYATGSNFTLVDAFLLVYYRWFQVIGLPVEEQPNWRRVTESCLARQSVQKTLLTEGIAVSV</sequence>
<feature type="domain" description="GST N-terminal" evidence="1">
    <location>
        <begin position="1"/>
        <end position="83"/>
    </location>
</feature>
<dbReference type="PANTHER" id="PTHR44051:SF8">
    <property type="entry name" value="GLUTATHIONE S-TRANSFERASE GSTA"/>
    <property type="match status" value="1"/>
</dbReference>
<dbReference type="AlphaFoldDB" id="A0A4P8QYD7"/>
<dbReference type="InterPro" id="IPR036249">
    <property type="entry name" value="Thioredoxin-like_sf"/>
</dbReference>
<dbReference type="Gene3D" id="3.40.30.10">
    <property type="entry name" value="Glutaredoxin"/>
    <property type="match status" value="1"/>
</dbReference>
<dbReference type="SFLD" id="SFLDG01150">
    <property type="entry name" value="Main.1:_Beta-like"/>
    <property type="match status" value="1"/>
</dbReference>
<dbReference type="PROSITE" id="PS50404">
    <property type="entry name" value="GST_NTER"/>
    <property type="match status" value="1"/>
</dbReference>
<dbReference type="SUPFAM" id="SSF52833">
    <property type="entry name" value="Thioredoxin-like"/>
    <property type="match status" value="1"/>
</dbReference>
<dbReference type="OrthoDB" id="8772754at2"/>
<reference evidence="3 4" key="1">
    <citation type="submission" date="2018-11" db="EMBL/GenBank/DDBJ databases">
        <title>Genome sequences of Brenneria nigrifluens and Brenneria rubrifaciens.</title>
        <authorList>
            <person name="Poret-Peterson A.T."/>
            <person name="McClean A.E."/>
            <person name="Kluepfel D.A."/>
        </authorList>
    </citation>
    <scope>NUCLEOTIDE SEQUENCE [LARGE SCALE GENOMIC DNA]</scope>
    <source>
        <strain evidence="3 4">6D370</strain>
    </source>
</reference>
<dbReference type="KEGG" id="brb:EH207_12650"/>
<organism evidence="3 4">
    <name type="scientific">Brenneria rubrifaciens</name>
    <dbReference type="NCBI Taxonomy" id="55213"/>
    <lineage>
        <taxon>Bacteria</taxon>
        <taxon>Pseudomonadati</taxon>
        <taxon>Pseudomonadota</taxon>
        <taxon>Gammaproteobacteria</taxon>
        <taxon>Enterobacterales</taxon>
        <taxon>Pectobacteriaceae</taxon>
        <taxon>Brenneria</taxon>
    </lineage>
</organism>
<dbReference type="SFLD" id="SFLDS00019">
    <property type="entry name" value="Glutathione_Transferase_(cytos"/>
    <property type="match status" value="1"/>
</dbReference>
<dbReference type="Gene3D" id="1.20.1050.10">
    <property type="match status" value="1"/>
</dbReference>
<dbReference type="EMBL" id="CP034035">
    <property type="protein sequence ID" value="QCR09295.1"/>
    <property type="molecule type" value="Genomic_DNA"/>
</dbReference>
<gene>
    <name evidence="3" type="ORF">EH207_12650</name>
</gene>
<dbReference type="PROSITE" id="PS50405">
    <property type="entry name" value="GST_CTER"/>
    <property type="match status" value="1"/>
</dbReference>
<evidence type="ECO:0008006" key="5">
    <source>
        <dbReference type="Google" id="ProtNLM"/>
    </source>
</evidence>
<accession>A0A4P8QYD7</accession>
<evidence type="ECO:0000313" key="4">
    <source>
        <dbReference type="Proteomes" id="UP000299580"/>
    </source>
</evidence>
<dbReference type="InterPro" id="IPR004045">
    <property type="entry name" value="Glutathione_S-Trfase_N"/>
</dbReference>
<evidence type="ECO:0000259" key="1">
    <source>
        <dbReference type="PROSITE" id="PS50404"/>
    </source>
</evidence>
<dbReference type="RefSeq" id="WP_137714303.1">
    <property type="nucleotide sequence ID" value="NZ_CP034035.1"/>
</dbReference>
<dbReference type="Pfam" id="PF13410">
    <property type="entry name" value="GST_C_2"/>
    <property type="match status" value="1"/>
</dbReference>
<keyword evidence="4" id="KW-1185">Reference proteome</keyword>
<dbReference type="InterPro" id="IPR036282">
    <property type="entry name" value="Glutathione-S-Trfase_C_sf"/>
</dbReference>